<organism evidence="1 2">
    <name type="scientific">Avena sativa</name>
    <name type="common">Oat</name>
    <dbReference type="NCBI Taxonomy" id="4498"/>
    <lineage>
        <taxon>Eukaryota</taxon>
        <taxon>Viridiplantae</taxon>
        <taxon>Streptophyta</taxon>
        <taxon>Embryophyta</taxon>
        <taxon>Tracheophyta</taxon>
        <taxon>Spermatophyta</taxon>
        <taxon>Magnoliopsida</taxon>
        <taxon>Liliopsida</taxon>
        <taxon>Poales</taxon>
        <taxon>Poaceae</taxon>
        <taxon>BOP clade</taxon>
        <taxon>Pooideae</taxon>
        <taxon>Poodae</taxon>
        <taxon>Poeae</taxon>
        <taxon>Poeae Chloroplast Group 1 (Aveneae type)</taxon>
        <taxon>Aveninae</taxon>
        <taxon>Avena</taxon>
    </lineage>
</organism>
<keyword evidence="2" id="KW-1185">Reference proteome</keyword>
<dbReference type="Proteomes" id="UP001732700">
    <property type="component" value="Chromosome 6C"/>
</dbReference>
<evidence type="ECO:0000313" key="2">
    <source>
        <dbReference type="Proteomes" id="UP001732700"/>
    </source>
</evidence>
<sequence>MITSFLPLPSLLYATTSGRSLPPRTTLPFPRTPLRRRQIYAPASASTESGSQGEEERGSTNGSLPGLPPVEEDDEFCPVECVTEFKTDEEFARFLERSKATGALVVVDFFRPSCGSCKYIEQGFMKLCKGSVDDDSPVVFLKHNVIDEYDEQSEVADRLRIKVVPLFHFYKDGVLVESFATRDKERIIAAIAKYTATESGPYCKLDVRANKAHLGPKLLLVLLQTQMQKRLLEQRRGEMRGVGGPLLTVSDLLSDLAIDGGDDHLDGSGDASVPSSPLAAQQVEEADPSDLQRLFEKDYDNLMKSPGRMTHHGLP</sequence>
<proteinExistence type="predicted"/>
<reference evidence="1" key="2">
    <citation type="submission" date="2025-09" db="UniProtKB">
        <authorList>
            <consortium name="EnsemblPlants"/>
        </authorList>
    </citation>
    <scope>IDENTIFICATION</scope>
</reference>
<dbReference type="EnsemblPlants" id="AVESA.00010b.r2.6CG1137150.1">
    <property type="protein sequence ID" value="AVESA.00010b.r2.6CG1137150.1.CDS"/>
    <property type="gene ID" value="AVESA.00010b.r2.6CG1137150"/>
</dbReference>
<protein>
    <submittedName>
        <fullName evidence="1">Uncharacterized protein</fullName>
    </submittedName>
</protein>
<evidence type="ECO:0000313" key="1">
    <source>
        <dbReference type="EnsemblPlants" id="AVESA.00010b.r2.6CG1137150.1.CDS"/>
    </source>
</evidence>
<name>A0ACD5ZDC4_AVESA</name>
<reference evidence="1" key="1">
    <citation type="submission" date="2021-05" db="EMBL/GenBank/DDBJ databases">
        <authorList>
            <person name="Scholz U."/>
            <person name="Mascher M."/>
            <person name="Fiebig A."/>
        </authorList>
    </citation>
    <scope>NUCLEOTIDE SEQUENCE [LARGE SCALE GENOMIC DNA]</scope>
</reference>
<accession>A0ACD5ZDC4</accession>